<gene>
    <name evidence="3" type="ORF">V6575_21450</name>
</gene>
<feature type="transmembrane region" description="Helical" evidence="1">
    <location>
        <begin position="219"/>
        <end position="239"/>
    </location>
</feature>
<evidence type="ECO:0000313" key="3">
    <source>
        <dbReference type="EMBL" id="MEJ8476660.1"/>
    </source>
</evidence>
<reference evidence="3 4" key="1">
    <citation type="submission" date="2024-02" db="EMBL/GenBank/DDBJ databases">
        <title>Roseibium algae sp. nov., isolated from marine alga (Grateloupia sp.), showing potential in myo-inositol conversion.</title>
        <authorList>
            <person name="Wang Y."/>
        </authorList>
    </citation>
    <scope>NUCLEOTIDE SEQUENCE [LARGE SCALE GENOMIC DNA]</scope>
    <source>
        <strain evidence="3 4">H3510</strain>
    </source>
</reference>
<organism evidence="3 4">
    <name type="scientific">Roseibium algae</name>
    <dbReference type="NCBI Taxonomy" id="3123038"/>
    <lineage>
        <taxon>Bacteria</taxon>
        <taxon>Pseudomonadati</taxon>
        <taxon>Pseudomonadota</taxon>
        <taxon>Alphaproteobacteria</taxon>
        <taxon>Hyphomicrobiales</taxon>
        <taxon>Stappiaceae</taxon>
        <taxon>Roseibium</taxon>
    </lineage>
</organism>
<evidence type="ECO:0000313" key="4">
    <source>
        <dbReference type="Proteomes" id="UP001385499"/>
    </source>
</evidence>
<dbReference type="Pfam" id="PF00892">
    <property type="entry name" value="EamA"/>
    <property type="match status" value="1"/>
</dbReference>
<feature type="transmembrane region" description="Helical" evidence="1">
    <location>
        <begin position="181"/>
        <end position="199"/>
    </location>
</feature>
<feature type="transmembrane region" description="Helical" evidence="1">
    <location>
        <begin position="37"/>
        <end position="59"/>
    </location>
</feature>
<dbReference type="Proteomes" id="UP001385499">
    <property type="component" value="Unassembled WGS sequence"/>
</dbReference>
<feature type="transmembrane region" description="Helical" evidence="1">
    <location>
        <begin position="151"/>
        <end position="169"/>
    </location>
</feature>
<dbReference type="EMBL" id="JBAKIA010000023">
    <property type="protein sequence ID" value="MEJ8476660.1"/>
    <property type="molecule type" value="Genomic_DNA"/>
</dbReference>
<keyword evidence="1" id="KW-0812">Transmembrane</keyword>
<keyword evidence="1" id="KW-1133">Transmembrane helix</keyword>
<name>A0ABU8TR70_9HYPH</name>
<dbReference type="RefSeq" id="WP_340277350.1">
    <property type="nucleotide sequence ID" value="NZ_JBAKIA010000023.1"/>
</dbReference>
<sequence length="299" mass="32605">MTKFNIEHRAMLAVTVSGLVWGIFWIPLRALDANGITGVWAIVLFYLLPTMLLVPVIFLRRRQMMQAGWSLHIAGMFAGTALVLYAGSLVFTDVVRALLFYYLTPLWSTFLTRITLGEAITRARWVTIGFALIGLLMILKVDTGFGGTLRAGDWMGIASGILWAVAAVWMKSDTGGNGVDFALSYFIWGSVAALALTTLPLEGVTQVPDWQTIRVVLPWIVPIVLLLVIPSAFAVMWGATILSPGLLAILFMTEISAGTITAAIWANEHFGLRENVGVALITAAGVFEPAYQIYRGKVL</sequence>
<protein>
    <submittedName>
        <fullName evidence="3">DMT family transporter</fullName>
    </submittedName>
</protein>
<dbReference type="InterPro" id="IPR037185">
    <property type="entry name" value="EmrE-like"/>
</dbReference>
<feature type="transmembrane region" description="Helical" evidence="1">
    <location>
        <begin position="71"/>
        <end position="91"/>
    </location>
</feature>
<feature type="domain" description="EamA" evidence="2">
    <location>
        <begin position="10"/>
        <end position="139"/>
    </location>
</feature>
<proteinExistence type="predicted"/>
<evidence type="ECO:0000259" key="2">
    <source>
        <dbReference type="Pfam" id="PF00892"/>
    </source>
</evidence>
<keyword evidence="1" id="KW-0472">Membrane</keyword>
<dbReference type="InterPro" id="IPR000620">
    <property type="entry name" value="EamA_dom"/>
</dbReference>
<evidence type="ECO:0000256" key="1">
    <source>
        <dbReference type="SAM" id="Phobius"/>
    </source>
</evidence>
<feature type="transmembrane region" description="Helical" evidence="1">
    <location>
        <begin position="12"/>
        <end position="31"/>
    </location>
</feature>
<feature type="transmembrane region" description="Helical" evidence="1">
    <location>
        <begin position="97"/>
        <end position="116"/>
    </location>
</feature>
<comment type="caution">
    <text evidence="3">The sequence shown here is derived from an EMBL/GenBank/DDBJ whole genome shotgun (WGS) entry which is preliminary data.</text>
</comment>
<accession>A0ABU8TR70</accession>
<keyword evidence="4" id="KW-1185">Reference proteome</keyword>
<feature type="transmembrane region" description="Helical" evidence="1">
    <location>
        <begin position="123"/>
        <end position="139"/>
    </location>
</feature>
<feature type="transmembrane region" description="Helical" evidence="1">
    <location>
        <begin position="246"/>
        <end position="265"/>
    </location>
</feature>
<dbReference type="SUPFAM" id="SSF103481">
    <property type="entry name" value="Multidrug resistance efflux transporter EmrE"/>
    <property type="match status" value="1"/>
</dbReference>